<dbReference type="PANTHER" id="PTHR21373:SF0">
    <property type="entry name" value="N-ALPHA-ACETYLTRANSFERASE 35, NATC AUXILIARY SUBUNIT"/>
    <property type="match status" value="1"/>
</dbReference>
<dbReference type="GO" id="GO:0031417">
    <property type="term" value="C:NatC complex"/>
    <property type="evidence" value="ECO:0007669"/>
    <property type="project" value="InterPro"/>
</dbReference>
<protein>
    <submittedName>
        <fullName evidence="1">N-alpha-acetyltransferase 35 NatC auxiliary subunit-like</fullName>
    </submittedName>
</protein>
<evidence type="ECO:0000313" key="1">
    <source>
        <dbReference type="EMBL" id="MCI69988.1"/>
    </source>
</evidence>
<reference evidence="1 2" key="1">
    <citation type="journal article" date="2018" name="Front. Plant Sci.">
        <title>Red Clover (Trifolium pratense) and Zigzag Clover (T. medium) - A Picture of Genomic Similarities and Differences.</title>
        <authorList>
            <person name="Dluhosova J."/>
            <person name="Istvanek J."/>
            <person name="Nedelnik J."/>
            <person name="Repkova J."/>
        </authorList>
    </citation>
    <scope>NUCLEOTIDE SEQUENCE [LARGE SCALE GENOMIC DNA]</scope>
    <source>
        <strain evidence="2">cv. 10/8</strain>
        <tissue evidence="1">Leaf</tissue>
    </source>
</reference>
<organism evidence="1 2">
    <name type="scientific">Trifolium medium</name>
    <dbReference type="NCBI Taxonomy" id="97028"/>
    <lineage>
        <taxon>Eukaryota</taxon>
        <taxon>Viridiplantae</taxon>
        <taxon>Streptophyta</taxon>
        <taxon>Embryophyta</taxon>
        <taxon>Tracheophyta</taxon>
        <taxon>Spermatophyta</taxon>
        <taxon>Magnoliopsida</taxon>
        <taxon>eudicotyledons</taxon>
        <taxon>Gunneridae</taxon>
        <taxon>Pentapetalae</taxon>
        <taxon>rosids</taxon>
        <taxon>fabids</taxon>
        <taxon>Fabales</taxon>
        <taxon>Fabaceae</taxon>
        <taxon>Papilionoideae</taxon>
        <taxon>50 kb inversion clade</taxon>
        <taxon>NPAAA clade</taxon>
        <taxon>Hologalegina</taxon>
        <taxon>IRL clade</taxon>
        <taxon>Trifolieae</taxon>
        <taxon>Trifolium</taxon>
    </lineage>
</organism>
<comment type="caution">
    <text evidence="1">The sequence shown here is derived from an EMBL/GenBank/DDBJ whole genome shotgun (WGS) entry which is preliminary data.</text>
</comment>
<keyword evidence="1" id="KW-0808">Transferase</keyword>
<keyword evidence="2" id="KW-1185">Reference proteome</keyword>
<dbReference type="Proteomes" id="UP000265520">
    <property type="component" value="Unassembled WGS sequence"/>
</dbReference>
<name>A0A392UAC7_9FABA</name>
<dbReference type="InterPro" id="IPR007244">
    <property type="entry name" value="Naa35_N"/>
</dbReference>
<dbReference type="PANTHER" id="PTHR21373">
    <property type="entry name" value="GLUCOSE REPRESSIBLE PROTEIN MAK10"/>
    <property type="match status" value="1"/>
</dbReference>
<dbReference type="AlphaFoldDB" id="A0A392UAC7"/>
<sequence>MDPKMDSGMASTYYSLDEAIENGAAPVPISDDKTTDVRCIIDIMDHLLACE</sequence>
<dbReference type="GO" id="GO:0016740">
    <property type="term" value="F:transferase activity"/>
    <property type="evidence" value="ECO:0007669"/>
    <property type="project" value="UniProtKB-KW"/>
</dbReference>
<proteinExistence type="predicted"/>
<feature type="non-terminal residue" evidence="1">
    <location>
        <position position="51"/>
    </location>
</feature>
<accession>A0A392UAC7</accession>
<dbReference type="EMBL" id="LXQA010766564">
    <property type="protein sequence ID" value="MCI69988.1"/>
    <property type="molecule type" value="Genomic_DNA"/>
</dbReference>
<evidence type="ECO:0000313" key="2">
    <source>
        <dbReference type="Proteomes" id="UP000265520"/>
    </source>
</evidence>